<name>A0A161ZXY4_9GAMM</name>
<comment type="caution">
    <text evidence="1">The sequence shown here is derived from an EMBL/GenBank/DDBJ whole genome shotgun (WGS) entry which is preliminary data.</text>
</comment>
<dbReference type="AlphaFoldDB" id="A0A161ZXY4"/>
<dbReference type="Proteomes" id="UP000076643">
    <property type="component" value="Unassembled WGS sequence"/>
</dbReference>
<dbReference type="RefSeq" id="WP_063365293.1">
    <property type="nucleotide sequence ID" value="NZ_AQHB01000046.1"/>
</dbReference>
<dbReference type="Gene3D" id="1.25.10.90">
    <property type="match status" value="1"/>
</dbReference>
<dbReference type="SUPFAM" id="SSF48371">
    <property type="entry name" value="ARM repeat"/>
    <property type="match status" value="1"/>
</dbReference>
<keyword evidence="2" id="KW-1185">Reference proteome</keyword>
<evidence type="ECO:0000313" key="2">
    <source>
        <dbReference type="Proteomes" id="UP000076643"/>
    </source>
</evidence>
<proteinExistence type="predicted"/>
<accession>A0A161ZXY4</accession>
<dbReference type="PANTHER" id="PTHR34070:SF1">
    <property type="entry name" value="DNA ALKYLATION REPAIR PROTEIN"/>
    <property type="match status" value="1"/>
</dbReference>
<dbReference type="PANTHER" id="PTHR34070">
    <property type="entry name" value="ARMADILLO-TYPE FOLD"/>
    <property type="match status" value="1"/>
</dbReference>
<evidence type="ECO:0000313" key="1">
    <source>
        <dbReference type="EMBL" id="KZN38041.1"/>
    </source>
</evidence>
<dbReference type="CDD" id="cd06561">
    <property type="entry name" value="AlkD_like"/>
    <property type="match status" value="1"/>
</dbReference>
<reference evidence="1 2" key="1">
    <citation type="submission" date="2013-07" db="EMBL/GenBank/DDBJ databases">
        <title>Comparative Genomic and Metabolomic Analysis of Twelve Strains of Pseudoalteromonas luteoviolacea.</title>
        <authorList>
            <person name="Vynne N.G."/>
            <person name="Mansson M."/>
            <person name="Gram L."/>
        </authorList>
    </citation>
    <scope>NUCLEOTIDE SEQUENCE [LARGE SCALE GENOMIC DNA]</scope>
    <source>
        <strain evidence="1 2">DSM 6061</strain>
    </source>
</reference>
<dbReference type="InterPro" id="IPR016024">
    <property type="entry name" value="ARM-type_fold"/>
</dbReference>
<dbReference type="Pfam" id="PF08713">
    <property type="entry name" value="DNA_alkylation"/>
    <property type="match status" value="1"/>
</dbReference>
<evidence type="ECO:0008006" key="3">
    <source>
        <dbReference type="Google" id="ProtNLM"/>
    </source>
</evidence>
<protein>
    <recommendedName>
        <fullName evidence="3">DNA alkylation repair protein</fullName>
    </recommendedName>
</protein>
<dbReference type="PATRIC" id="fig|1365250.3.peg.2343"/>
<organism evidence="1 2">
    <name type="scientific">Pseudoalteromonas luteoviolacea DSM 6061</name>
    <dbReference type="NCBI Taxonomy" id="1365250"/>
    <lineage>
        <taxon>Bacteria</taxon>
        <taxon>Pseudomonadati</taxon>
        <taxon>Pseudomonadota</taxon>
        <taxon>Gammaproteobacteria</taxon>
        <taxon>Alteromonadales</taxon>
        <taxon>Pseudoalteromonadaceae</taxon>
        <taxon>Pseudoalteromonas</taxon>
    </lineage>
</organism>
<sequence length="220" mass="25889">MNIIETVASALTDIGYPAEKLKTAQIRQISSEQYKQLNGYDIGFVFKQCEALLSQRDWPFSLIAFDWAFRVKKQYTRDTFDIFEHWLFEYVTDWYDCDDFCTHAFGELIAQYNDLIIKTHSWTNHPNFAVRRAIAVVLIYPLNKNSCPIDAVIQASELLMFDRHDLVQKGYGWALKVLSKHAPEEVISYLKNRHQTMPRIAFRYALEKLDKHVRNELMLL</sequence>
<dbReference type="InterPro" id="IPR014825">
    <property type="entry name" value="DNA_alkylation"/>
</dbReference>
<dbReference type="EMBL" id="AUYB01000102">
    <property type="protein sequence ID" value="KZN38041.1"/>
    <property type="molecule type" value="Genomic_DNA"/>
</dbReference>
<gene>
    <name evidence="1" type="ORF">N475_15550</name>
</gene>